<proteinExistence type="predicted"/>
<evidence type="ECO:0008006" key="3">
    <source>
        <dbReference type="Google" id="ProtNLM"/>
    </source>
</evidence>
<dbReference type="RefSeq" id="WP_330129954.1">
    <property type="nucleotide sequence ID" value="NZ_JAUHLI010000018.1"/>
</dbReference>
<protein>
    <recommendedName>
        <fullName evidence="3">DUF3108 domain-containing protein</fullName>
    </recommendedName>
</protein>
<dbReference type="Proteomes" id="UP001336314">
    <property type="component" value="Unassembled WGS sequence"/>
</dbReference>
<sequence>MKHRTIRGTIRYTSKKPERLDQERGREFFSLTRQFDGCMVLQAHCEIDDEPNVIRDVVLAMQPDASPIDCSVRLTVGDKYEGSGWMRFAKGYVECESHNQRDGRIRQQVEIDAPVRWLQAHPIVGDAQLLRMYDLTQGPGKTFFPNLFLTSPDHRGATGPLLFKTGFGLRYVGEEAITVAAGHFQARHFQLVDTAGNLPEEHPPYDLWCTADDDYLFLKGGVAGYMQTHYELVDYQIIERGLS</sequence>
<dbReference type="EMBL" id="JAUHLI010000018">
    <property type="protein sequence ID" value="MEE2002908.1"/>
    <property type="molecule type" value="Genomic_DNA"/>
</dbReference>
<keyword evidence="2" id="KW-1185">Reference proteome</keyword>
<comment type="caution">
    <text evidence="1">The sequence shown here is derived from an EMBL/GenBank/DDBJ whole genome shotgun (WGS) entry which is preliminary data.</text>
</comment>
<evidence type="ECO:0000313" key="2">
    <source>
        <dbReference type="Proteomes" id="UP001336314"/>
    </source>
</evidence>
<reference evidence="1 2" key="1">
    <citation type="submission" date="2023-07" db="EMBL/GenBank/DDBJ databases">
        <title>Alkalimonas sp., MEB108 novel, alkaliphilic bacterium isolated from Lonar Lake, India.</title>
        <authorList>
            <person name="Joshi A."/>
            <person name="Thite S."/>
        </authorList>
    </citation>
    <scope>NUCLEOTIDE SEQUENCE [LARGE SCALE GENOMIC DNA]</scope>
    <source>
        <strain evidence="1 2">MEB108</strain>
    </source>
</reference>
<gene>
    <name evidence="1" type="ORF">QWY20_15735</name>
</gene>
<evidence type="ECO:0000313" key="1">
    <source>
        <dbReference type="EMBL" id="MEE2002908.1"/>
    </source>
</evidence>
<organism evidence="1 2">
    <name type="scientific">Alkalimonas cellulosilytica</name>
    <dbReference type="NCBI Taxonomy" id="3058395"/>
    <lineage>
        <taxon>Bacteria</taxon>
        <taxon>Pseudomonadati</taxon>
        <taxon>Pseudomonadota</taxon>
        <taxon>Gammaproteobacteria</taxon>
        <taxon>Alkalimonas</taxon>
    </lineage>
</organism>
<name>A0ABU7J8M6_9GAMM</name>
<accession>A0ABU7J8M6</accession>